<sequence>MNITFLGCQKEYEEWYILLINAGVDDFPSLLNPQEIEAALAENMPAAFPCMAYIQKNETNYLDEEIVYVYEEEFSKWMHLMGADKR</sequence>
<dbReference type="RefSeq" id="WP_152325995.1">
    <property type="nucleotide sequence ID" value="NZ_JAADJS010000001.1"/>
</dbReference>
<evidence type="ECO:0000313" key="1">
    <source>
        <dbReference type="EMBL" id="NGX85859.1"/>
    </source>
</evidence>
<proteinExistence type="predicted"/>
<dbReference type="EMBL" id="JAADJS010000001">
    <property type="protein sequence ID" value="NGX85859.1"/>
    <property type="molecule type" value="Genomic_DNA"/>
</dbReference>
<protein>
    <submittedName>
        <fullName evidence="1">Uncharacterized protein</fullName>
    </submittedName>
</protein>
<accession>A0A6M2AZ39</accession>
<gene>
    <name evidence="1" type="ORF">GW579_02005</name>
</gene>
<name>A0A6M2AZ39_9GAMM</name>
<comment type="caution">
    <text evidence="1">The sequence shown here is derived from an EMBL/GenBank/DDBJ whole genome shotgun (WGS) entry which is preliminary data.</text>
</comment>
<keyword evidence="2" id="KW-1185">Reference proteome</keyword>
<dbReference type="AlphaFoldDB" id="A0A6M2AZ39"/>
<reference evidence="1 2" key="1">
    <citation type="submission" date="2020-03" db="EMBL/GenBank/DDBJ databases">
        <title>Rahnella aceri sp. nov., isoated from traditional Jeju Makgeolli.</title>
        <authorList>
            <person name="Kim I.S."/>
            <person name="Jeon D."/>
        </authorList>
    </citation>
    <scope>NUCLEOTIDE SEQUENCE [LARGE SCALE GENOMIC DNA]</scope>
    <source>
        <strain evidence="1 2">Lac-M11</strain>
    </source>
</reference>
<dbReference type="Proteomes" id="UP000476696">
    <property type="component" value="Unassembled WGS sequence"/>
</dbReference>
<evidence type="ECO:0000313" key="2">
    <source>
        <dbReference type="Proteomes" id="UP000476696"/>
    </source>
</evidence>
<organism evidence="1 2">
    <name type="scientific">Rahnella contaminans</name>
    <dbReference type="NCBI Taxonomy" id="2703882"/>
    <lineage>
        <taxon>Bacteria</taxon>
        <taxon>Pseudomonadati</taxon>
        <taxon>Pseudomonadota</taxon>
        <taxon>Gammaproteobacteria</taxon>
        <taxon>Enterobacterales</taxon>
        <taxon>Yersiniaceae</taxon>
        <taxon>Rahnella</taxon>
    </lineage>
</organism>